<organism evidence="2 3">
    <name type="scientific">Paraconiothyrium brasiliense</name>
    <dbReference type="NCBI Taxonomy" id="300254"/>
    <lineage>
        <taxon>Eukaryota</taxon>
        <taxon>Fungi</taxon>
        <taxon>Dikarya</taxon>
        <taxon>Ascomycota</taxon>
        <taxon>Pezizomycotina</taxon>
        <taxon>Dothideomycetes</taxon>
        <taxon>Pleosporomycetidae</taxon>
        <taxon>Pleosporales</taxon>
        <taxon>Massarineae</taxon>
        <taxon>Didymosphaeriaceae</taxon>
        <taxon>Paraconiothyrium</taxon>
    </lineage>
</organism>
<keyword evidence="1" id="KW-0472">Membrane</keyword>
<reference evidence="2 3" key="1">
    <citation type="submission" date="2024-02" db="EMBL/GenBank/DDBJ databases">
        <title>De novo assembly and annotation of 12 fungi associated with fruit tree decline syndrome in Ontario, Canada.</title>
        <authorList>
            <person name="Sulman M."/>
            <person name="Ellouze W."/>
            <person name="Ilyukhin E."/>
        </authorList>
    </citation>
    <scope>NUCLEOTIDE SEQUENCE [LARGE SCALE GENOMIC DNA]</scope>
    <source>
        <strain evidence="2 3">M42-189</strain>
    </source>
</reference>
<sequence length="177" mass="18739">MKAAVGRELTKAAEDLRASTAAATVCTFARFSATDMTLKYLSSEKEALLPVATMPPAAAPEAAADERAHATFESSLFYLCVATLLLLFGSLCYRNSIPPSSAFASSLQLLNAGMLSSLWAALPAPALLFLSAPYFVERPKVTMVRYWIYLLYIVGVAVGALVFGGQASALECELASG</sequence>
<evidence type="ECO:0000313" key="3">
    <source>
        <dbReference type="Proteomes" id="UP001521785"/>
    </source>
</evidence>
<evidence type="ECO:0000256" key="1">
    <source>
        <dbReference type="SAM" id="Phobius"/>
    </source>
</evidence>
<comment type="caution">
    <text evidence="2">The sequence shown here is derived from an EMBL/GenBank/DDBJ whole genome shotgun (WGS) entry which is preliminary data.</text>
</comment>
<proteinExistence type="predicted"/>
<keyword evidence="1" id="KW-0812">Transmembrane</keyword>
<feature type="transmembrane region" description="Helical" evidence="1">
    <location>
        <begin position="76"/>
        <end position="97"/>
    </location>
</feature>
<evidence type="ECO:0000313" key="2">
    <source>
        <dbReference type="EMBL" id="KAL1608289.1"/>
    </source>
</evidence>
<keyword evidence="3" id="KW-1185">Reference proteome</keyword>
<gene>
    <name evidence="2" type="ORF">SLS60_003228</name>
</gene>
<accession>A0ABR3RV34</accession>
<name>A0ABR3RV34_9PLEO</name>
<feature type="transmembrane region" description="Helical" evidence="1">
    <location>
        <begin position="148"/>
        <end position="169"/>
    </location>
</feature>
<keyword evidence="1" id="KW-1133">Transmembrane helix</keyword>
<feature type="transmembrane region" description="Helical" evidence="1">
    <location>
        <begin position="117"/>
        <end position="136"/>
    </location>
</feature>
<dbReference type="EMBL" id="JAKJXO020000003">
    <property type="protein sequence ID" value="KAL1608289.1"/>
    <property type="molecule type" value="Genomic_DNA"/>
</dbReference>
<dbReference type="Proteomes" id="UP001521785">
    <property type="component" value="Unassembled WGS sequence"/>
</dbReference>
<protein>
    <submittedName>
        <fullName evidence="2">Uncharacterized protein</fullName>
    </submittedName>
</protein>